<accession>A0A2S3V4A3</accession>
<dbReference type="InterPro" id="IPR015421">
    <property type="entry name" value="PyrdxlP-dep_Trfase_major"/>
</dbReference>
<evidence type="ECO:0000256" key="2">
    <source>
        <dbReference type="ARBA" id="ARBA00022576"/>
    </source>
</evidence>
<dbReference type="EMBL" id="PPCN01000001">
    <property type="protein sequence ID" value="POF34766.1"/>
    <property type="molecule type" value="Genomic_DNA"/>
</dbReference>
<keyword evidence="3" id="KW-0808">Transferase</keyword>
<dbReference type="GO" id="GO:0008483">
    <property type="term" value="F:transaminase activity"/>
    <property type="evidence" value="ECO:0007669"/>
    <property type="project" value="UniProtKB-KW"/>
</dbReference>
<dbReference type="Proteomes" id="UP000236959">
    <property type="component" value="Unassembled WGS sequence"/>
</dbReference>
<dbReference type="PANTHER" id="PTHR42790:SF19">
    <property type="entry name" value="KYNURENINE_ALPHA-AMINOADIPATE AMINOTRANSFERASE, MITOCHONDRIAL"/>
    <property type="match status" value="1"/>
</dbReference>
<reference evidence="6 7" key="1">
    <citation type="submission" date="2018-01" db="EMBL/GenBank/DDBJ databases">
        <title>Genomic Encyclopedia of Archaeal and Bacterial Type Strains, Phase II (KMG-II): from individual species to whole genera.</title>
        <authorList>
            <person name="Goeker M."/>
        </authorList>
    </citation>
    <scope>NUCLEOTIDE SEQUENCE [LARGE SCALE GENOMIC DNA]</scope>
    <source>
        <strain evidence="6 7">DSM 17023</strain>
    </source>
</reference>
<dbReference type="GO" id="GO:1901605">
    <property type="term" value="P:alpha-amino acid metabolic process"/>
    <property type="evidence" value="ECO:0007669"/>
    <property type="project" value="TreeGrafter"/>
</dbReference>
<dbReference type="OrthoDB" id="9808770at2"/>
<dbReference type="Pfam" id="PF00155">
    <property type="entry name" value="Aminotran_1_2"/>
    <property type="match status" value="1"/>
</dbReference>
<gene>
    <name evidence="6" type="ORF">CLV41_1011226</name>
</gene>
<evidence type="ECO:0000256" key="3">
    <source>
        <dbReference type="ARBA" id="ARBA00022679"/>
    </source>
</evidence>
<dbReference type="AlphaFoldDB" id="A0A2S3V4A3"/>
<dbReference type="InterPro" id="IPR004839">
    <property type="entry name" value="Aminotransferase_I/II_large"/>
</dbReference>
<evidence type="ECO:0000259" key="5">
    <source>
        <dbReference type="Pfam" id="PF00155"/>
    </source>
</evidence>
<evidence type="ECO:0000313" key="6">
    <source>
        <dbReference type="EMBL" id="POF34766.1"/>
    </source>
</evidence>
<evidence type="ECO:0000256" key="1">
    <source>
        <dbReference type="ARBA" id="ARBA00001933"/>
    </source>
</evidence>
<keyword evidence="2" id="KW-0032">Aminotransferase</keyword>
<protein>
    <recommendedName>
        <fullName evidence="5">Aminotransferase class I/classII large domain-containing protein</fullName>
    </recommendedName>
</protein>
<evidence type="ECO:0000256" key="4">
    <source>
        <dbReference type="ARBA" id="ARBA00022898"/>
    </source>
</evidence>
<evidence type="ECO:0000313" key="7">
    <source>
        <dbReference type="Proteomes" id="UP000236959"/>
    </source>
</evidence>
<dbReference type="CDD" id="cd00609">
    <property type="entry name" value="AAT_like"/>
    <property type="match status" value="1"/>
</dbReference>
<comment type="caution">
    <text evidence="6">The sequence shown here is derived from an EMBL/GenBank/DDBJ whole genome shotgun (WGS) entry which is preliminary data.</text>
</comment>
<keyword evidence="4" id="KW-0663">Pyridoxal phosphate</keyword>
<sequence length="408" mass="44376">MTTWDSLYARRASRMRASEIRELLKLLDQPDVISFAGGIPDPELFPSEAFKNAYADILGGPEAAKALQYGVSEGSLRLRRWIAGHMRGLGIDCGPENILVTSGSQQALDYIGKLFLSAEDTALVQWPTYLGALQAFNAYEPRFERLDPGANRPAVDCEAKAHDAGGRVKFAYLSPDFANPTGLTLDLEERRRILSLAGELSCAVVEDAPYQCLRYEGDPVRPLLALDCETSGAIENTRTLYCGSFSKSLSPGLRLGWVCAASEVISRLVLIKQASDLNTPVLNQEAMARVAEEHFETHVAKTKAVYKARRDAMLMALEKHMPAGTRWTKPEGGMFIWVELPDGIDAAELLATSVEAARVAFVPGRAFHPDDSGANTLRLSFSCADVGKIEAGIARLGKVIARTVTSAL</sequence>
<dbReference type="GO" id="GO:0030170">
    <property type="term" value="F:pyridoxal phosphate binding"/>
    <property type="evidence" value="ECO:0007669"/>
    <property type="project" value="InterPro"/>
</dbReference>
<organism evidence="6 7">
    <name type="scientific">Roseibium marinum</name>
    <dbReference type="NCBI Taxonomy" id="281252"/>
    <lineage>
        <taxon>Bacteria</taxon>
        <taxon>Pseudomonadati</taxon>
        <taxon>Pseudomonadota</taxon>
        <taxon>Alphaproteobacteria</taxon>
        <taxon>Hyphomicrobiales</taxon>
        <taxon>Stappiaceae</taxon>
        <taxon>Roseibium</taxon>
    </lineage>
</organism>
<dbReference type="InterPro" id="IPR015424">
    <property type="entry name" value="PyrdxlP-dep_Trfase"/>
</dbReference>
<dbReference type="PANTHER" id="PTHR42790">
    <property type="entry name" value="AMINOTRANSFERASE"/>
    <property type="match status" value="1"/>
</dbReference>
<dbReference type="Gene3D" id="3.90.1150.10">
    <property type="entry name" value="Aspartate Aminotransferase, domain 1"/>
    <property type="match status" value="1"/>
</dbReference>
<proteinExistence type="predicted"/>
<feature type="domain" description="Aminotransferase class I/classII large" evidence="5">
    <location>
        <begin position="62"/>
        <end position="395"/>
    </location>
</feature>
<name>A0A2S3V4A3_9HYPH</name>
<dbReference type="RefSeq" id="WP_103221285.1">
    <property type="nucleotide sequence ID" value="NZ_PPCN01000001.1"/>
</dbReference>
<dbReference type="InterPro" id="IPR015422">
    <property type="entry name" value="PyrdxlP-dep_Trfase_small"/>
</dbReference>
<dbReference type="Gene3D" id="3.40.640.10">
    <property type="entry name" value="Type I PLP-dependent aspartate aminotransferase-like (Major domain)"/>
    <property type="match status" value="1"/>
</dbReference>
<comment type="cofactor">
    <cofactor evidence="1">
        <name>pyridoxal 5'-phosphate</name>
        <dbReference type="ChEBI" id="CHEBI:597326"/>
    </cofactor>
</comment>
<dbReference type="InterPro" id="IPR050859">
    <property type="entry name" value="Class-I_PLP-dep_aminotransf"/>
</dbReference>
<keyword evidence="7" id="KW-1185">Reference proteome</keyword>
<dbReference type="SUPFAM" id="SSF53383">
    <property type="entry name" value="PLP-dependent transferases"/>
    <property type="match status" value="1"/>
</dbReference>